<dbReference type="WBParaSite" id="ACRNAN_scaffold2009.g28521.t1">
    <property type="protein sequence ID" value="ACRNAN_scaffold2009.g28521.t1"/>
    <property type="gene ID" value="ACRNAN_scaffold2009.g28521"/>
</dbReference>
<evidence type="ECO:0000313" key="1">
    <source>
        <dbReference type="Proteomes" id="UP000887540"/>
    </source>
</evidence>
<dbReference type="PANTHER" id="PTHR31562">
    <property type="entry name" value="PROTEIN CBG18972"/>
    <property type="match status" value="1"/>
</dbReference>
<protein>
    <submittedName>
        <fullName evidence="2">Uncharacterized protein</fullName>
    </submittedName>
</protein>
<dbReference type="Proteomes" id="UP000887540">
    <property type="component" value="Unplaced"/>
</dbReference>
<dbReference type="AlphaFoldDB" id="A0A914D737"/>
<dbReference type="InterPro" id="IPR004988">
    <property type="entry name" value="DUF273"/>
</dbReference>
<dbReference type="Gene3D" id="3.90.550.10">
    <property type="entry name" value="Spore Coat Polysaccharide Biosynthesis Protein SpsA, Chain A"/>
    <property type="match status" value="1"/>
</dbReference>
<dbReference type="InterPro" id="IPR029044">
    <property type="entry name" value="Nucleotide-diphossugar_trans"/>
</dbReference>
<sequence>MARPKIAIVTSYNDPNHRYQKYLMALDSVQCYARMHNYEFIMIDLKNVEYNKSRCAFPEPYPGILFKRHCILADYMEKRADVSYFLFIGGDMGVINPTHKIEEYIIPGIDLFFYYRIGLLKFKNGSFITPSVKHVISAIDFRGPFDIMADSFILRNTNYSRTFLRHWADSYYRVKSYGYFNDNPVLHVNQH</sequence>
<dbReference type="PANTHER" id="PTHR31562:SF2">
    <property type="entry name" value="NUCLEOTIDE-DIPHOSPHO-SUGAR TRANSFERASE"/>
    <property type="match status" value="1"/>
</dbReference>
<proteinExistence type="predicted"/>
<evidence type="ECO:0000313" key="2">
    <source>
        <dbReference type="WBParaSite" id="ACRNAN_scaffold2009.g28521.t1"/>
    </source>
</evidence>
<accession>A0A914D737</accession>
<organism evidence="1 2">
    <name type="scientific">Acrobeloides nanus</name>
    <dbReference type="NCBI Taxonomy" id="290746"/>
    <lineage>
        <taxon>Eukaryota</taxon>
        <taxon>Metazoa</taxon>
        <taxon>Ecdysozoa</taxon>
        <taxon>Nematoda</taxon>
        <taxon>Chromadorea</taxon>
        <taxon>Rhabditida</taxon>
        <taxon>Tylenchina</taxon>
        <taxon>Cephalobomorpha</taxon>
        <taxon>Cephaloboidea</taxon>
        <taxon>Cephalobidae</taxon>
        <taxon>Acrobeloides</taxon>
    </lineage>
</organism>
<keyword evidence="1" id="KW-1185">Reference proteome</keyword>
<name>A0A914D737_9BILA</name>
<reference evidence="2" key="1">
    <citation type="submission" date="2022-11" db="UniProtKB">
        <authorList>
            <consortium name="WormBaseParasite"/>
        </authorList>
    </citation>
    <scope>IDENTIFICATION</scope>
</reference>
<dbReference type="Pfam" id="PF03314">
    <property type="entry name" value="DUF273"/>
    <property type="match status" value="1"/>
</dbReference>